<evidence type="ECO:0000313" key="3">
    <source>
        <dbReference type="Proteomes" id="UP001469089"/>
    </source>
</evidence>
<name>A0ABV1LNF0_9BURK</name>
<accession>A0ABV1LNF0</accession>
<evidence type="ECO:0000256" key="1">
    <source>
        <dbReference type="SAM" id="MobiDB-lite"/>
    </source>
</evidence>
<feature type="region of interest" description="Disordered" evidence="1">
    <location>
        <begin position="39"/>
        <end position="117"/>
    </location>
</feature>
<feature type="compositionally biased region" description="Polar residues" evidence="1">
    <location>
        <begin position="598"/>
        <end position="609"/>
    </location>
</feature>
<organism evidence="2 3">
    <name type="scientific">Paraburkholderia acidicola</name>
    <dbReference type="NCBI Taxonomy" id="1912599"/>
    <lineage>
        <taxon>Bacteria</taxon>
        <taxon>Pseudomonadati</taxon>
        <taxon>Pseudomonadota</taxon>
        <taxon>Betaproteobacteria</taxon>
        <taxon>Burkholderiales</taxon>
        <taxon>Burkholderiaceae</taxon>
        <taxon>Paraburkholderia</taxon>
    </lineage>
</organism>
<feature type="region of interest" description="Disordered" evidence="1">
    <location>
        <begin position="598"/>
        <end position="621"/>
    </location>
</feature>
<sequence>MADDNFGFRAMGRRRRRNVNHSYISFADAMIRTNLAESRGQVAPGGSTENQPLETTEPQSPQRATIPGLSDIQRSSLRAPAGTSGTAAHSRRASLQNIATTAPPPPPPPVESATDRETRRAGIHSLVSAYFEPHIITDEEATNRGEFDELINDRVQGLLEMGESPADIKATFSKGSRIGYAGKALEGFAGSVPFGLASRVMDTRPAIGETVVAGLNHLPGIKNTPDAFKGGFAGGIVSHAADHIGSQAKARTLKTAEDTEWLSAPSEMLEGPMVNAKAAAQAGMWQKVRQSGTAVETFALRDVAIGVAAPVITAAGYAAEAVQFNSWASAIGSGIAGAGASMTGRYFAAKNHRIGPEYLLGRTDWDRQYAALKAATWKDASANGIGRVAHGVSNLVNATLSAPHTITSATSETTGLIGLAVGLGTVALATDAGGALAKNMGASPAGIVAAGQAARTASSVVVFPTWAALGEVTDPGVAVLRAGSDAVGNLVQKGVSGAIRTSAETIGEGTQAGADYAGPKLRSARDAVVQTGQATIEGVSTGISNIGSAIGTGVTNVGSAVSTGVTSMGSGMSSGIANMGSTVSATAANLFRRTRNENTQDAAADTSNPEHIPLPNVQQIV</sequence>
<evidence type="ECO:0000313" key="2">
    <source>
        <dbReference type="EMBL" id="MEQ5840784.1"/>
    </source>
</evidence>
<feature type="compositionally biased region" description="Polar residues" evidence="1">
    <location>
        <begin position="83"/>
        <end position="100"/>
    </location>
</feature>
<proteinExistence type="predicted"/>
<feature type="compositionally biased region" description="Polar residues" evidence="1">
    <location>
        <begin position="47"/>
        <end position="63"/>
    </location>
</feature>
<reference evidence="2 3" key="1">
    <citation type="journal article" date="2024" name="Chem. Sci.">
        <title>Discovery of a lagriamide polyketide by integrated genome mining, isotopic labeling, and untargeted metabolomics.</title>
        <authorList>
            <person name="Fergusson C.H."/>
            <person name="Saulog J."/>
            <person name="Paulo B.S."/>
            <person name="Wilson D.M."/>
            <person name="Liu D.Y."/>
            <person name="Morehouse N.J."/>
            <person name="Waterworth S."/>
            <person name="Barkei J."/>
            <person name="Gray C.A."/>
            <person name="Kwan J.C."/>
            <person name="Eustaquio A.S."/>
            <person name="Linington R.G."/>
        </authorList>
    </citation>
    <scope>NUCLEOTIDE SEQUENCE [LARGE SCALE GENOMIC DNA]</scope>
    <source>
        <strain evidence="2 3">RL17-338-BIF-B</strain>
    </source>
</reference>
<keyword evidence="3" id="KW-1185">Reference proteome</keyword>
<gene>
    <name evidence="2" type="ORF">N0A02_15265</name>
</gene>
<dbReference type="Proteomes" id="UP001469089">
    <property type="component" value="Unassembled WGS sequence"/>
</dbReference>
<comment type="caution">
    <text evidence="2">The sequence shown here is derived from an EMBL/GenBank/DDBJ whole genome shotgun (WGS) entry which is preliminary data.</text>
</comment>
<dbReference type="RefSeq" id="WP_349542877.1">
    <property type="nucleotide sequence ID" value="NZ_JAOALG010000001.1"/>
</dbReference>
<protein>
    <submittedName>
        <fullName evidence="2">Uncharacterized protein</fullName>
    </submittedName>
</protein>
<dbReference type="EMBL" id="JAOALG010000001">
    <property type="protein sequence ID" value="MEQ5840784.1"/>
    <property type="molecule type" value="Genomic_DNA"/>
</dbReference>